<organism evidence="3 4">
    <name type="scientific">Daucus carota subsp. sativus</name>
    <name type="common">Carrot</name>
    <dbReference type="NCBI Taxonomy" id="79200"/>
    <lineage>
        <taxon>Eukaryota</taxon>
        <taxon>Viridiplantae</taxon>
        <taxon>Streptophyta</taxon>
        <taxon>Embryophyta</taxon>
        <taxon>Tracheophyta</taxon>
        <taxon>Spermatophyta</taxon>
        <taxon>Magnoliopsida</taxon>
        <taxon>eudicotyledons</taxon>
        <taxon>Gunneridae</taxon>
        <taxon>Pentapetalae</taxon>
        <taxon>asterids</taxon>
        <taxon>campanulids</taxon>
        <taxon>Apiales</taxon>
        <taxon>Apiaceae</taxon>
        <taxon>Apioideae</taxon>
        <taxon>Scandiceae</taxon>
        <taxon>Daucinae</taxon>
        <taxon>Daucus</taxon>
        <taxon>Daucus sect. Daucus</taxon>
    </lineage>
</organism>
<name>A0AAF1AL42_DAUCS</name>
<accession>A0AAF1AL42</accession>
<keyword evidence="2" id="KW-0732">Signal</keyword>
<dbReference type="Proteomes" id="UP000077755">
    <property type="component" value="Chromosome 2"/>
</dbReference>
<feature type="signal peptide" evidence="2">
    <location>
        <begin position="1"/>
        <end position="26"/>
    </location>
</feature>
<dbReference type="EMBL" id="CP093344">
    <property type="protein sequence ID" value="WOG86683.1"/>
    <property type="molecule type" value="Genomic_DNA"/>
</dbReference>
<dbReference type="AlphaFoldDB" id="A0AAF1AL42"/>
<evidence type="ECO:0000256" key="1">
    <source>
        <dbReference type="SAM" id="MobiDB-lite"/>
    </source>
</evidence>
<feature type="region of interest" description="Disordered" evidence="1">
    <location>
        <begin position="199"/>
        <end position="252"/>
    </location>
</feature>
<reference evidence="3" key="1">
    <citation type="journal article" date="2016" name="Nat. Genet.">
        <title>A high-quality carrot genome assembly provides new insights into carotenoid accumulation and asterid genome evolution.</title>
        <authorList>
            <person name="Iorizzo M."/>
            <person name="Ellison S."/>
            <person name="Senalik D."/>
            <person name="Zeng P."/>
            <person name="Satapoomin P."/>
            <person name="Huang J."/>
            <person name="Bowman M."/>
            <person name="Iovene M."/>
            <person name="Sanseverino W."/>
            <person name="Cavagnaro P."/>
            <person name="Yildiz M."/>
            <person name="Macko-Podgorni A."/>
            <person name="Moranska E."/>
            <person name="Grzebelus E."/>
            <person name="Grzebelus D."/>
            <person name="Ashrafi H."/>
            <person name="Zheng Z."/>
            <person name="Cheng S."/>
            <person name="Spooner D."/>
            <person name="Van Deynze A."/>
            <person name="Simon P."/>
        </authorList>
    </citation>
    <scope>NUCLEOTIDE SEQUENCE</scope>
    <source>
        <tissue evidence="3">Leaf</tissue>
    </source>
</reference>
<sequence>MFPKNLLVSFTAIVVLLTSNIPCNYSKKLPKVSNTPGSSDLSGFSPDDTYVTAKFSRDPWNSGYMPFANPDFTQESASSKDQQSPLEFQESVQTPDGVGLNGWGRIPRVPKPKALGLNGWGRIPRVPKPDDIGLDGWGRIPRIPKPDALGLNGWGRIPRIPKPDGLGLDGWGRIPRVPKPKALGLNGWGRIPRVPKPDSIGLDGWGRIPRPPKLSDPGSLRVPPSMEALPRKSALGPTNPASPLLDLLDPRH</sequence>
<evidence type="ECO:0000313" key="3">
    <source>
        <dbReference type="EMBL" id="WOG86683.1"/>
    </source>
</evidence>
<keyword evidence="4" id="KW-1185">Reference proteome</keyword>
<feature type="compositionally biased region" description="Polar residues" evidence="1">
    <location>
        <begin position="71"/>
        <end position="94"/>
    </location>
</feature>
<evidence type="ECO:0000256" key="2">
    <source>
        <dbReference type="SAM" id="SignalP"/>
    </source>
</evidence>
<reference evidence="3" key="2">
    <citation type="submission" date="2022-03" db="EMBL/GenBank/DDBJ databases">
        <title>Draft title - Genomic analysis of global carrot germplasm unveils the trajectory of domestication and the origin of high carotenoid orange carrot.</title>
        <authorList>
            <person name="Iorizzo M."/>
            <person name="Ellison S."/>
            <person name="Senalik D."/>
            <person name="Macko-Podgorni A."/>
            <person name="Grzebelus D."/>
            <person name="Bostan H."/>
            <person name="Rolling W."/>
            <person name="Curaba J."/>
            <person name="Simon P."/>
        </authorList>
    </citation>
    <scope>NUCLEOTIDE SEQUENCE</scope>
    <source>
        <tissue evidence="3">Leaf</tissue>
    </source>
</reference>
<gene>
    <name evidence="3" type="ORF">DCAR_0205900</name>
</gene>
<feature type="region of interest" description="Disordered" evidence="1">
    <location>
        <begin position="69"/>
        <end position="105"/>
    </location>
</feature>
<evidence type="ECO:0000313" key="4">
    <source>
        <dbReference type="Proteomes" id="UP000077755"/>
    </source>
</evidence>
<protein>
    <submittedName>
        <fullName evidence="3">Uncharacterized protein</fullName>
    </submittedName>
</protein>
<proteinExistence type="predicted"/>
<feature type="chain" id="PRO_5042191724" evidence="2">
    <location>
        <begin position="27"/>
        <end position="252"/>
    </location>
</feature>